<dbReference type="GO" id="GO:0003730">
    <property type="term" value="F:mRNA 3'-UTR binding"/>
    <property type="evidence" value="ECO:0007669"/>
    <property type="project" value="TreeGrafter"/>
</dbReference>
<dbReference type="PANTHER" id="PTHR48026:SF2">
    <property type="entry name" value="HETEROGENEOUS NUCLEAR RIBONUCLEOPROTEIN A1-RELATED"/>
    <property type="match status" value="1"/>
</dbReference>
<name>A0A8J6L2P2_MICOH</name>
<dbReference type="PANTHER" id="PTHR48026">
    <property type="entry name" value="HOMOLOGOUS TO DROSOPHILA SQD (SQUID) PROTEIN"/>
    <property type="match status" value="1"/>
</dbReference>
<evidence type="ECO:0000313" key="2">
    <source>
        <dbReference type="EMBL" id="KAH0517659.1"/>
    </source>
</evidence>
<dbReference type="GO" id="GO:0071013">
    <property type="term" value="C:catalytic step 2 spliceosome"/>
    <property type="evidence" value="ECO:0007669"/>
    <property type="project" value="TreeGrafter"/>
</dbReference>
<dbReference type="SUPFAM" id="SSF54928">
    <property type="entry name" value="RNA-binding domain, RBD"/>
    <property type="match status" value="1"/>
</dbReference>
<dbReference type="InterPro" id="IPR035979">
    <property type="entry name" value="RBD_domain_sf"/>
</dbReference>
<comment type="caution">
    <text evidence="2">The sequence shown here is derived from an EMBL/GenBank/DDBJ whole genome shotgun (WGS) entry which is preliminary data.</text>
</comment>
<evidence type="ECO:0000313" key="3">
    <source>
        <dbReference type="Proteomes" id="UP000710432"/>
    </source>
</evidence>
<protein>
    <submittedName>
        <fullName evidence="2">Heterogeneous nuclear ribonucleoprotein A1</fullName>
    </submittedName>
</protein>
<dbReference type="GO" id="GO:0000398">
    <property type="term" value="P:mRNA splicing, via spliceosome"/>
    <property type="evidence" value="ECO:0007669"/>
    <property type="project" value="TreeGrafter"/>
</dbReference>
<proteinExistence type="predicted"/>
<dbReference type="EMBL" id="JAATJU010014700">
    <property type="protein sequence ID" value="KAH0517659.1"/>
    <property type="molecule type" value="Genomic_DNA"/>
</dbReference>
<dbReference type="Proteomes" id="UP000710432">
    <property type="component" value="Unassembled WGS sequence"/>
</dbReference>
<accession>A0A8J6L2P2</accession>
<dbReference type="InterPro" id="IPR012677">
    <property type="entry name" value="Nucleotide-bd_a/b_plait_sf"/>
</dbReference>
<keyword evidence="1" id="KW-0694">RNA-binding</keyword>
<gene>
    <name evidence="2" type="ORF">LTLLF_119720</name>
</gene>
<keyword evidence="2" id="KW-0687">Ribonucleoprotein</keyword>
<dbReference type="Gene3D" id="3.30.70.330">
    <property type="match status" value="1"/>
</dbReference>
<sequence>MSKSESPKEPQQLRKLFIGGLSFETSDESLRSHFEQWGTLNGLRGHERSKHQTIQGLWVCYVRCCGGSGCRYECKSP</sequence>
<dbReference type="AlphaFoldDB" id="A0A8J6L2P2"/>
<evidence type="ECO:0000256" key="1">
    <source>
        <dbReference type="ARBA" id="ARBA00022884"/>
    </source>
</evidence>
<organism evidence="2 3">
    <name type="scientific">Microtus ochrogaster</name>
    <name type="common">Prairie vole</name>
    <dbReference type="NCBI Taxonomy" id="79684"/>
    <lineage>
        <taxon>Eukaryota</taxon>
        <taxon>Metazoa</taxon>
        <taxon>Chordata</taxon>
        <taxon>Craniata</taxon>
        <taxon>Vertebrata</taxon>
        <taxon>Euteleostomi</taxon>
        <taxon>Mammalia</taxon>
        <taxon>Eutheria</taxon>
        <taxon>Euarchontoglires</taxon>
        <taxon>Glires</taxon>
        <taxon>Rodentia</taxon>
        <taxon>Myomorpha</taxon>
        <taxon>Muroidea</taxon>
        <taxon>Cricetidae</taxon>
        <taxon>Arvicolinae</taxon>
        <taxon>Microtus</taxon>
    </lineage>
</organism>
<reference evidence="2" key="1">
    <citation type="submission" date="2020-03" db="EMBL/GenBank/DDBJ databases">
        <title>Studies in the Genomics of Life Span.</title>
        <authorList>
            <person name="Glass D."/>
        </authorList>
    </citation>
    <scope>NUCLEOTIDE SEQUENCE</scope>
    <source>
        <strain evidence="2">LTLLF</strain>
        <tissue evidence="2">Muscle</tissue>
    </source>
</reference>